<name>F2EBK4_HORVV</name>
<proteinExistence type="evidence at transcript level"/>
<sequence length="94" mass="10277">MQAWVRGSAAAKNLSLTHTRQMRETDGPVKSTASSAAPVCFPSSLLQGIFCWCHGDRGPGQDHTGAKTNGMCAVPRENVHLDKIWQPFECQCDF</sequence>
<dbReference type="EMBL" id="AK373529">
    <property type="protein sequence ID" value="BAK04726.1"/>
    <property type="molecule type" value="mRNA"/>
</dbReference>
<dbReference type="AlphaFoldDB" id="F2EBK4"/>
<organism evidence="1">
    <name type="scientific">Hordeum vulgare subsp. vulgare</name>
    <name type="common">Domesticated barley</name>
    <dbReference type="NCBI Taxonomy" id="112509"/>
    <lineage>
        <taxon>Eukaryota</taxon>
        <taxon>Viridiplantae</taxon>
        <taxon>Streptophyta</taxon>
        <taxon>Embryophyta</taxon>
        <taxon>Tracheophyta</taxon>
        <taxon>Spermatophyta</taxon>
        <taxon>Magnoliopsida</taxon>
        <taxon>Liliopsida</taxon>
        <taxon>Poales</taxon>
        <taxon>Poaceae</taxon>
        <taxon>BOP clade</taxon>
        <taxon>Pooideae</taxon>
        <taxon>Triticodae</taxon>
        <taxon>Triticeae</taxon>
        <taxon>Hordeinae</taxon>
        <taxon>Hordeum</taxon>
    </lineage>
</organism>
<reference evidence="1" key="1">
    <citation type="journal article" date="2011" name="Plant Physiol.">
        <title>Comprehensive sequence analysis of 24,783 barley full-length cDNAs derived from 12 clone libraries.</title>
        <authorList>
            <person name="Matsumoto T."/>
            <person name="Tanaka T."/>
            <person name="Sakai H."/>
            <person name="Amano N."/>
            <person name="Kanamori H."/>
            <person name="Kurita K."/>
            <person name="Kikuta A."/>
            <person name="Kamiya K."/>
            <person name="Yamamoto M."/>
            <person name="Ikawa H."/>
            <person name="Fujii N."/>
            <person name="Hori K."/>
            <person name="Itoh T."/>
            <person name="Sato K."/>
        </authorList>
    </citation>
    <scope>NUCLEOTIDE SEQUENCE</scope>
    <source>
        <tissue evidence="1">Flower</tissue>
    </source>
</reference>
<protein>
    <submittedName>
        <fullName evidence="1">Predicted protein</fullName>
    </submittedName>
</protein>
<accession>F2EBK4</accession>
<evidence type="ECO:0000313" key="1">
    <source>
        <dbReference type="EMBL" id="BAK04726.1"/>
    </source>
</evidence>